<evidence type="ECO:0000256" key="6">
    <source>
        <dbReference type="ARBA" id="ARBA00022960"/>
    </source>
</evidence>
<keyword evidence="9 10" id="KW-0961">Cell wall biogenesis/degradation</keyword>
<keyword evidence="8 10" id="KW-0131">Cell cycle</keyword>
<evidence type="ECO:0000313" key="16">
    <source>
        <dbReference type="Proteomes" id="UP000217250"/>
    </source>
</evidence>
<dbReference type="GO" id="GO:0051301">
    <property type="term" value="P:cell division"/>
    <property type="evidence" value="ECO:0007669"/>
    <property type="project" value="UniProtKB-KW"/>
</dbReference>
<name>A0A250FNV0_9FLAO</name>
<dbReference type="InterPro" id="IPR051046">
    <property type="entry name" value="MurCDEF_CellWall_CoF430Synth"/>
</dbReference>
<dbReference type="AlphaFoldDB" id="A0A250FNV0"/>
<dbReference type="InterPro" id="IPR000713">
    <property type="entry name" value="Mur_ligase_N"/>
</dbReference>
<comment type="subcellular location">
    <subcellularLocation>
        <location evidence="10 11">Cytoplasm</location>
    </subcellularLocation>
</comment>
<dbReference type="InterPro" id="IPR035911">
    <property type="entry name" value="MurE/MurF_N"/>
</dbReference>
<feature type="domain" description="Mur ligase central" evidence="14">
    <location>
        <begin position="93"/>
        <end position="274"/>
    </location>
</feature>
<feature type="binding site" evidence="10">
    <location>
        <begin position="94"/>
        <end position="100"/>
    </location>
    <ligand>
        <name>ATP</name>
        <dbReference type="ChEBI" id="CHEBI:30616"/>
    </ligand>
</feature>
<accession>A0A250FNV0</accession>
<evidence type="ECO:0000256" key="5">
    <source>
        <dbReference type="ARBA" id="ARBA00022840"/>
    </source>
</evidence>
<dbReference type="GeneID" id="84808097"/>
<dbReference type="Proteomes" id="UP000217250">
    <property type="component" value="Chromosome"/>
</dbReference>
<keyword evidence="3 10" id="KW-0132">Cell division</keyword>
<comment type="function">
    <text evidence="10 11">Involved in cell wall formation. Catalyzes the final step in the synthesis of UDP-N-acetylmuramoyl-pentapeptide, the precursor of murein.</text>
</comment>
<evidence type="ECO:0000256" key="7">
    <source>
        <dbReference type="ARBA" id="ARBA00022984"/>
    </source>
</evidence>
<evidence type="ECO:0000256" key="4">
    <source>
        <dbReference type="ARBA" id="ARBA00022741"/>
    </source>
</evidence>
<evidence type="ECO:0000256" key="8">
    <source>
        <dbReference type="ARBA" id="ARBA00023306"/>
    </source>
</evidence>
<dbReference type="GO" id="GO:0008766">
    <property type="term" value="F:UDP-N-acetylmuramoylalanyl-D-glutamyl-2,6-diaminopimelate-D-alanyl-D-alanine ligase activity"/>
    <property type="evidence" value="ECO:0007669"/>
    <property type="project" value="RHEA"/>
</dbReference>
<keyword evidence="6 10" id="KW-0133">Cell shape</keyword>
<comment type="similarity">
    <text evidence="10">Belongs to the MurCDEF family. MurF subfamily.</text>
</comment>
<dbReference type="GO" id="GO:0047480">
    <property type="term" value="F:UDP-N-acetylmuramoyl-tripeptide-D-alanyl-D-alanine ligase activity"/>
    <property type="evidence" value="ECO:0007669"/>
    <property type="project" value="UniProtKB-UniRule"/>
</dbReference>
<comment type="pathway">
    <text evidence="10 11">Cell wall biogenesis; peptidoglycan biosynthesis.</text>
</comment>
<dbReference type="UniPathway" id="UPA00219"/>
<dbReference type="GO" id="GO:0009252">
    <property type="term" value="P:peptidoglycan biosynthetic process"/>
    <property type="evidence" value="ECO:0007669"/>
    <property type="project" value="UniProtKB-UniRule"/>
</dbReference>
<dbReference type="EMBL" id="CP022386">
    <property type="protein sequence ID" value="ATA86744.1"/>
    <property type="molecule type" value="Genomic_DNA"/>
</dbReference>
<dbReference type="HAMAP" id="MF_02019">
    <property type="entry name" value="MurF"/>
    <property type="match status" value="1"/>
</dbReference>
<keyword evidence="2 10" id="KW-0436">Ligase</keyword>
<dbReference type="Gene3D" id="3.90.190.20">
    <property type="entry name" value="Mur ligase, C-terminal domain"/>
    <property type="match status" value="1"/>
</dbReference>
<dbReference type="EC" id="6.3.2.10" evidence="10 11"/>
<dbReference type="PANTHER" id="PTHR43024:SF1">
    <property type="entry name" value="UDP-N-ACETYLMURAMOYL-TRIPEPTIDE--D-ALANYL-D-ALANINE LIGASE"/>
    <property type="match status" value="1"/>
</dbReference>
<keyword evidence="4 10" id="KW-0547">Nucleotide-binding</keyword>
<keyword evidence="5 10" id="KW-0067">ATP-binding</keyword>
<evidence type="ECO:0000256" key="9">
    <source>
        <dbReference type="ARBA" id="ARBA00023316"/>
    </source>
</evidence>
<evidence type="ECO:0000256" key="2">
    <source>
        <dbReference type="ARBA" id="ARBA00022598"/>
    </source>
</evidence>
<feature type="domain" description="Mur ligase C-terminal" evidence="13">
    <location>
        <begin position="298"/>
        <end position="379"/>
    </location>
</feature>
<proteinExistence type="inferred from homology"/>
<dbReference type="InterPro" id="IPR036565">
    <property type="entry name" value="Mur-like_cat_sf"/>
</dbReference>
<dbReference type="NCBIfam" id="TIGR01143">
    <property type="entry name" value="murF"/>
    <property type="match status" value="1"/>
</dbReference>
<dbReference type="KEGG" id="cgh:CGC50_05930"/>
<dbReference type="GO" id="GO:0005737">
    <property type="term" value="C:cytoplasm"/>
    <property type="evidence" value="ECO:0007669"/>
    <property type="project" value="UniProtKB-SubCell"/>
</dbReference>
<dbReference type="InterPro" id="IPR004101">
    <property type="entry name" value="Mur_ligase_C"/>
</dbReference>
<dbReference type="Gene3D" id="3.40.1190.10">
    <property type="entry name" value="Mur-like, catalytic domain"/>
    <property type="match status" value="1"/>
</dbReference>
<dbReference type="Pfam" id="PF08245">
    <property type="entry name" value="Mur_ligase_M"/>
    <property type="match status" value="1"/>
</dbReference>
<dbReference type="SUPFAM" id="SSF53623">
    <property type="entry name" value="MurD-like peptide ligases, catalytic domain"/>
    <property type="match status" value="1"/>
</dbReference>
<dbReference type="Pfam" id="PF01225">
    <property type="entry name" value="Mur_ligase"/>
    <property type="match status" value="1"/>
</dbReference>
<evidence type="ECO:0000256" key="11">
    <source>
        <dbReference type="RuleBase" id="RU004136"/>
    </source>
</evidence>
<dbReference type="SUPFAM" id="SSF63418">
    <property type="entry name" value="MurE/MurF N-terminal domain"/>
    <property type="match status" value="1"/>
</dbReference>
<keyword evidence="1 10" id="KW-0963">Cytoplasm</keyword>
<comment type="catalytic activity">
    <reaction evidence="10 11">
        <text>D-alanyl-D-alanine + UDP-N-acetyl-alpha-D-muramoyl-L-alanyl-gamma-D-glutamyl-meso-2,6-diaminopimelate + ATP = UDP-N-acetyl-alpha-D-muramoyl-L-alanyl-gamma-D-glutamyl-meso-2,6-diaminopimeloyl-D-alanyl-D-alanine + ADP + phosphate + H(+)</text>
        <dbReference type="Rhea" id="RHEA:28374"/>
        <dbReference type="ChEBI" id="CHEBI:15378"/>
        <dbReference type="ChEBI" id="CHEBI:30616"/>
        <dbReference type="ChEBI" id="CHEBI:43474"/>
        <dbReference type="ChEBI" id="CHEBI:57822"/>
        <dbReference type="ChEBI" id="CHEBI:61386"/>
        <dbReference type="ChEBI" id="CHEBI:83905"/>
        <dbReference type="ChEBI" id="CHEBI:456216"/>
        <dbReference type="EC" id="6.3.2.10"/>
    </reaction>
</comment>
<organism evidence="15 16">
    <name type="scientific">Capnocytophaga gingivalis</name>
    <dbReference type="NCBI Taxonomy" id="1017"/>
    <lineage>
        <taxon>Bacteria</taxon>
        <taxon>Pseudomonadati</taxon>
        <taxon>Bacteroidota</taxon>
        <taxon>Flavobacteriia</taxon>
        <taxon>Flavobacteriales</taxon>
        <taxon>Flavobacteriaceae</taxon>
        <taxon>Capnocytophaga</taxon>
    </lineage>
</organism>
<evidence type="ECO:0000256" key="10">
    <source>
        <dbReference type="HAMAP-Rule" id="MF_02019"/>
    </source>
</evidence>
<keyword evidence="7 10" id="KW-0573">Peptidoglycan synthesis</keyword>
<dbReference type="GO" id="GO:0008360">
    <property type="term" value="P:regulation of cell shape"/>
    <property type="evidence" value="ECO:0007669"/>
    <property type="project" value="UniProtKB-KW"/>
</dbReference>
<feature type="domain" description="Mur ligase N-terminal catalytic" evidence="12">
    <location>
        <begin position="11"/>
        <end position="57"/>
    </location>
</feature>
<dbReference type="PANTHER" id="PTHR43024">
    <property type="entry name" value="UDP-N-ACETYLMURAMOYL-TRIPEPTIDE--D-ALANYL-D-ALANINE LIGASE"/>
    <property type="match status" value="1"/>
</dbReference>
<gene>
    <name evidence="10" type="primary">murF</name>
    <name evidence="15" type="ORF">CGC50_05930</name>
</gene>
<evidence type="ECO:0000259" key="13">
    <source>
        <dbReference type="Pfam" id="PF02875"/>
    </source>
</evidence>
<reference evidence="16" key="1">
    <citation type="submission" date="2017-06" db="EMBL/GenBank/DDBJ databases">
        <title>Capnocytophaga spp. assemblies.</title>
        <authorList>
            <person name="Gulvik C.A."/>
        </authorList>
    </citation>
    <scope>NUCLEOTIDE SEQUENCE [LARGE SCALE GENOMIC DNA]</scope>
    <source>
        <strain evidence="16">H1496</strain>
    </source>
</reference>
<dbReference type="SUPFAM" id="SSF53244">
    <property type="entry name" value="MurD-like peptide ligases, peptide-binding domain"/>
    <property type="match status" value="1"/>
</dbReference>
<dbReference type="InterPro" id="IPR005863">
    <property type="entry name" value="UDP-N-AcMur_synth"/>
</dbReference>
<sequence>MLLYEKFQESKGVTTDTRKELKDTLFFCLQGENFDGNTFVPLALEKGAKWVVTSDPQWSSEPKAIVVKDTLWALQELATYHRQKLGTPIIALTGSNGKTTTKELIYSVLNQSFNALKTEGNLNNHLGVPLTLLRLTFETDIAIVEMGANHPGEIARLCQIADPDFGYITNFGRAHLEGFGSFEGVIRAKSELYQYLKKDNKCIFFSEDNSLQRELLEGYEPTYSFSLEGREGANLQLSLLKSIPTVTLEWAGQEFSSALIGNYNATNIAAAMCIGRYFKLSAEAIRRGVEGYIPTNNRSQFVEKTRGNRVLMDAYNANPSSMHAAIEAFQALPSAHKVLILGDMKELGAYSEREHQQLVTDIAAYPWTAVLLIGENFGRTQTDFLKFATPAEANAYLAAHPFSDTLFLVKGSRSMTLEKIEI</sequence>
<evidence type="ECO:0000256" key="3">
    <source>
        <dbReference type="ARBA" id="ARBA00022618"/>
    </source>
</evidence>
<dbReference type="Pfam" id="PF02875">
    <property type="entry name" value="Mur_ligase_C"/>
    <property type="match status" value="1"/>
</dbReference>
<dbReference type="OrthoDB" id="9801978at2"/>
<dbReference type="RefSeq" id="WP_095910083.1">
    <property type="nucleotide sequence ID" value="NZ_CP022386.1"/>
</dbReference>
<dbReference type="GO" id="GO:0071555">
    <property type="term" value="P:cell wall organization"/>
    <property type="evidence" value="ECO:0007669"/>
    <property type="project" value="UniProtKB-KW"/>
</dbReference>
<evidence type="ECO:0000259" key="12">
    <source>
        <dbReference type="Pfam" id="PF01225"/>
    </source>
</evidence>
<dbReference type="GO" id="GO:0005524">
    <property type="term" value="F:ATP binding"/>
    <property type="evidence" value="ECO:0007669"/>
    <property type="project" value="UniProtKB-UniRule"/>
</dbReference>
<evidence type="ECO:0000259" key="14">
    <source>
        <dbReference type="Pfam" id="PF08245"/>
    </source>
</evidence>
<evidence type="ECO:0000313" key="15">
    <source>
        <dbReference type="EMBL" id="ATA86744.1"/>
    </source>
</evidence>
<evidence type="ECO:0000256" key="1">
    <source>
        <dbReference type="ARBA" id="ARBA00022490"/>
    </source>
</evidence>
<protein>
    <recommendedName>
        <fullName evidence="10 11">UDP-N-acetylmuramoyl-tripeptide--D-alanyl-D-alanine ligase</fullName>
        <ecNumber evidence="10 11">6.3.2.10</ecNumber>
    </recommendedName>
    <alternativeName>
        <fullName evidence="10">D-alanyl-D-alanine-adding enzyme</fullName>
    </alternativeName>
</protein>
<dbReference type="InterPro" id="IPR036615">
    <property type="entry name" value="Mur_ligase_C_dom_sf"/>
</dbReference>
<dbReference type="Gene3D" id="3.40.1390.10">
    <property type="entry name" value="MurE/MurF, N-terminal domain"/>
    <property type="match status" value="1"/>
</dbReference>
<dbReference type="InterPro" id="IPR013221">
    <property type="entry name" value="Mur_ligase_cen"/>
</dbReference>